<proteinExistence type="predicted"/>
<evidence type="ECO:0000313" key="4">
    <source>
        <dbReference type="Proteomes" id="UP000550260"/>
    </source>
</evidence>
<organism evidence="2 3">
    <name type="scientific">Amycolatopsis echigonensis</name>
    <dbReference type="NCBI Taxonomy" id="2576905"/>
    <lineage>
        <taxon>Bacteria</taxon>
        <taxon>Bacillati</taxon>
        <taxon>Actinomycetota</taxon>
        <taxon>Actinomycetes</taxon>
        <taxon>Pseudonocardiales</taxon>
        <taxon>Pseudonocardiaceae</taxon>
        <taxon>Amycolatopsis</taxon>
    </lineage>
</organism>
<dbReference type="EMBL" id="PJMY01000003">
    <property type="protein sequence ID" value="PKV94623.1"/>
    <property type="molecule type" value="Genomic_DNA"/>
</dbReference>
<dbReference type="SUPFAM" id="SSF52833">
    <property type="entry name" value="Thioredoxin-like"/>
    <property type="match status" value="1"/>
</dbReference>
<gene>
    <name evidence="2" type="ORF">ATK30_5503</name>
    <name evidence="1" type="ORF">H5411_12390</name>
</gene>
<sequence>MTDRFDITLLTQDDCAFCTVAREVLDRVGREFPLQVKEIPLATDEGRALATTAGVLFAPGVLIDGEAFSYGRLSERKLRRALEKRRMDA</sequence>
<reference evidence="2 3" key="1">
    <citation type="submission" date="2017-12" db="EMBL/GenBank/DDBJ databases">
        <title>Sequencing the genomes of 1000 Actinobacteria strains.</title>
        <authorList>
            <person name="Klenk H.-P."/>
        </authorList>
    </citation>
    <scope>NUCLEOTIDE SEQUENCE [LARGE SCALE GENOMIC DNA]</scope>
    <source>
        <strain evidence="2 3">DSM 45165</strain>
    </source>
</reference>
<protein>
    <submittedName>
        <fullName evidence="1">Thioredoxin family protein</fullName>
    </submittedName>
</protein>
<dbReference type="OrthoDB" id="5119771at2"/>
<dbReference type="AlphaFoldDB" id="A0A2N3WL63"/>
<evidence type="ECO:0000313" key="3">
    <source>
        <dbReference type="Proteomes" id="UP000233750"/>
    </source>
</evidence>
<dbReference type="Gene3D" id="3.40.30.10">
    <property type="entry name" value="Glutaredoxin"/>
    <property type="match status" value="1"/>
</dbReference>
<accession>A0A8E2B234</accession>
<evidence type="ECO:0000313" key="2">
    <source>
        <dbReference type="EMBL" id="PKV94623.1"/>
    </source>
</evidence>
<name>A0A2N3WL63_9PSEU</name>
<dbReference type="EMBL" id="JACJHR010000014">
    <property type="protein sequence ID" value="MBB2499921.1"/>
    <property type="molecule type" value="Genomic_DNA"/>
</dbReference>
<reference evidence="1 4" key="2">
    <citation type="submission" date="2020-08" db="EMBL/GenBank/DDBJ databases">
        <title>Amycolatopsis echigonensis JCM 21831.</title>
        <authorList>
            <person name="Tedsree N."/>
            <person name="Kuncharoen N."/>
            <person name="Likhitwitayawuid K."/>
            <person name="Tanasupawat S."/>
        </authorList>
    </citation>
    <scope>NUCLEOTIDE SEQUENCE [LARGE SCALE GENOMIC DNA]</scope>
    <source>
        <strain evidence="1 4">JCM 21831</strain>
    </source>
</reference>
<dbReference type="RefSeq" id="WP_037359736.1">
    <property type="nucleotide sequence ID" value="NZ_JACJHR010000014.1"/>
</dbReference>
<comment type="caution">
    <text evidence="2">The sequence shown here is derived from an EMBL/GenBank/DDBJ whole genome shotgun (WGS) entry which is preliminary data.</text>
</comment>
<keyword evidence="3" id="KW-1185">Reference proteome</keyword>
<accession>A0A2N3WL63</accession>
<evidence type="ECO:0000313" key="1">
    <source>
        <dbReference type="EMBL" id="MBB2499921.1"/>
    </source>
</evidence>
<dbReference type="InterPro" id="IPR036249">
    <property type="entry name" value="Thioredoxin-like_sf"/>
</dbReference>
<dbReference type="Proteomes" id="UP000233750">
    <property type="component" value="Unassembled WGS sequence"/>
</dbReference>
<dbReference type="Proteomes" id="UP000550260">
    <property type="component" value="Unassembled WGS sequence"/>
</dbReference>